<dbReference type="EMBL" id="LUAY01005276">
    <property type="protein sequence ID" value="KYB45365.1"/>
    <property type="molecule type" value="Genomic_DNA"/>
</dbReference>
<gene>
    <name evidence="1" type="ORF">AB664_08820</name>
</gene>
<accession>A0A656Z729</accession>
<dbReference type="InterPro" id="IPR038078">
    <property type="entry name" value="PhoU-like_sf"/>
</dbReference>
<proteinExistence type="predicted"/>
<sequence>MMEIKIEVRRMEKLSSEQHLARLRDGRIESLRTSSIHLDMLRDLKRINAHIVSVAYPIMEEAGLLSDSRVVSA</sequence>
<reference evidence="1" key="1">
    <citation type="submission" date="2016-02" db="EMBL/GenBank/DDBJ databases">
        <title>Genomic sequences of Ochrobactrum anthropi.</title>
        <authorList>
            <person name="Chudasama K.S."/>
            <person name="Thaker V.S."/>
        </authorList>
    </citation>
    <scope>NUCLEOTIDE SEQUENCE [LARGE SCALE GENOMIC DNA]</scope>
    <source>
        <strain evidence="1">SUBG007</strain>
    </source>
</reference>
<name>A0A656Z729_BRUAN</name>
<organism evidence="1">
    <name type="scientific">Brucella anthropi</name>
    <name type="common">Ochrobactrum anthropi</name>
    <dbReference type="NCBI Taxonomy" id="529"/>
    <lineage>
        <taxon>Bacteria</taxon>
        <taxon>Pseudomonadati</taxon>
        <taxon>Pseudomonadota</taxon>
        <taxon>Alphaproteobacteria</taxon>
        <taxon>Hyphomicrobiales</taxon>
        <taxon>Brucellaceae</taxon>
        <taxon>Brucella/Ochrobactrum group</taxon>
        <taxon>Brucella</taxon>
    </lineage>
</organism>
<dbReference type="Gene3D" id="1.20.58.220">
    <property type="entry name" value="Phosphate transport system protein phou homolog 2, domain 2"/>
    <property type="match status" value="1"/>
</dbReference>
<comment type="caution">
    <text evidence="1">The sequence shown here is derived from an EMBL/GenBank/DDBJ whole genome shotgun (WGS) entry which is preliminary data.</text>
</comment>
<protein>
    <submittedName>
        <fullName evidence="1">Uncharacterized protein</fullName>
    </submittedName>
</protein>
<dbReference type="SUPFAM" id="SSF109755">
    <property type="entry name" value="PhoU-like"/>
    <property type="match status" value="1"/>
</dbReference>
<dbReference type="AlphaFoldDB" id="A0A656Z729"/>
<evidence type="ECO:0000313" key="1">
    <source>
        <dbReference type="EMBL" id="KYB45365.1"/>
    </source>
</evidence>